<evidence type="ECO:0008006" key="3">
    <source>
        <dbReference type="Google" id="ProtNLM"/>
    </source>
</evidence>
<sequence length="73" mass="8202">MAEYYLVLQCISDFQSIYFSPLIELVFLSKKCNGIKPGNDPYCFVDLADHQSAAATLLAMNKRQQSVAKVLKI</sequence>
<name>A0A8X6F066_TRICU</name>
<evidence type="ECO:0000313" key="1">
    <source>
        <dbReference type="EMBL" id="GFQ66262.1"/>
    </source>
</evidence>
<reference evidence="1" key="1">
    <citation type="submission" date="2020-07" db="EMBL/GenBank/DDBJ databases">
        <title>Multicomponent nature underlies the extraordinary mechanical properties of spider dragline silk.</title>
        <authorList>
            <person name="Kono N."/>
            <person name="Nakamura H."/>
            <person name="Mori M."/>
            <person name="Yoshida Y."/>
            <person name="Ohtoshi R."/>
            <person name="Malay A.D."/>
            <person name="Moran D.A.P."/>
            <person name="Tomita M."/>
            <person name="Numata K."/>
            <person name="Arakawa K."/>
        </authorList>
    </citation>
    <scope>NUCLEOTIDE SEQUENCE</scope>
</reference>
<dbReference type="Proteomes" id="UP000887116">
    <property type="component" value="Unassembled WGS sequence"/>
</dbReference>
<dbReference type="AlphaFoldDB" id="A0A8X6F066"/>
<protein>
    <recommendedName>
        <fullName evidence="3">RRM domain-containing protein</fullName>
    </recommendedName>
</protein>
<comment type="caution">
    <text evidence="1">The sequence shown here is derived from an EMBL/GenBank/DDBJ whole genome shotgun (WGS) entry which is preliminary data.</text>
</comment>
<gene>
    <name evidence="1" type="ORF">TNCT_423221</name>
</gene>
<accession>A0A8X6F066</accession>
<organism evidence="1 2">
    <name type="scientific">Trichonephila clavata</name>
    <name type="common">Joro spider</name>
    <name type="synonym">Nephila clavata</name>
    <dbReference type="NCBI Taxonomy" id="2740835"/>
    <lineage>
        <taxon>Eukaryota</taxon>
        <taxon>Metazoa</taxon>
        <taxon>Ecdysozoa</taxon>
        <taxon>Arthropoda</taxon>
        <taxon>Chelicerata</taxon>
        <taxon>Arachnida</taxon>
        <taxon>Araneae</taxon>
        <taxon>Araneomorphae</taxon>
        <taxon>Entelegynae</taxon>
        <taxon>Araneoidea</taxon>
        <taxon>Nephilidae</taxon>
        <taxon>Trichonephila</taxon>
    </lineage>
</organism>
<dbReference type="EMBL" id="BMAO01020281">
    <property type="protein sequence ID" value="GFQ66262.1"/>
    <property type="molecule type" value="Genomic_DNA"/>
</dbReference>
<evidence type="ECO:0000313" key="2">
    <source>
        <dbReference type="Proteomes" id="UP000887116"/>
    </source>
</evidence>
<keyword evidence="2" id="KW-1185">Reference proteome</keyword>
<dbReference type="OrthoDB" id="6437718at2759"/>
<proteinExistence type="predicted"/>